<dbReference type="InterPro" id="IPR046539">
    <property type="entry name" value="DUF6604"/>
</dbReference>
<sequence length="699" mass="79254">MESNVQEIGNLFSHLHVEEPSHEFQESRPDSSATVQPTQVMYQAEHPATKSEMLFAAFSMFNDIGRIHTFLTNIWDQYHQGSLDLITVSFTSNTAIDFVRRLEKDFFGQFTSIDGPEEVINTMIQLKCHVSGNDMIHMKPPNEDVQEVIHLIYGDMFLLLTSFMDVFSPNAPPVYCPGHFGKYDPNVDRKKLTSEARFEEDKIILAELLCDFWFLARSKDGPAWEDGLTQGFRVMLNSRKVHIWTMFAAKLFLDVHHLLRLAEGVPFKQIQGLGKHLKESWLLTLRMRDSSQDTLWPDGNDRAVQSNLLDAIEQWLEGDIIQKGIEQLVRGKVSASQGRFRLLQQHALLCGLLAFYLQATAQRTGVLYANALGVVLYTGHLYNAVCHERDCETAWADMDLMINIQTEERVFVGGKPNNAQDYFKRFCLCMGYSAETFAANRRQHVPLAASRGPRSLQIKGDMSHILYENSCEGSGSCLDKIEELINNKFVVDKDDGNEDPPEPDTETIAIRKRTKGETKASLRHKLRKQAALSPVELLLAMQAMMSQEVPVLAFDYFHLHRACWMMLDMIQQALHQRFSKYFEAGYLETKSQLPFIVGYIFMVASGSQKTAERLGLKKPRAGMEVSSELLTVAGQLIQTLLTDQNFGPYSRQATAYIARDGRLFFSPSEKDRGSLEDGITIDFGDFELIYAGDTQTATN</sequence>
<reference evidence="2 3" key="1">
    <citation type="submission" date="2023-08" db="EMBL/GenBank/DDBJ databases">
        <title>Black Yeasts Isolated from many extreme environments.</title>
        <authorList>
            <person name="Coleine C."/>
            <person name="Stajich J.E."/>
            <person name="Selbmann L."/>
        </authorList>
    </citation>
    <scope>NUCLEOTIDE SEQUENCE [LARGE SCALE GENOMIC DNA]</scope>
    <source>
        <strain evidence="2 3">CCFEE 5910</strain>
    </source>
</reference>
<organism evidence="2 3">
    <name type="scientific">Lithohypha guttulata</name>
    <dbReference type="NCBI Taxonomy" id="1690604"/>
    <lineage>
        <taxon>Eukaryota</taxon>
        <taxon>Fungi</taxon>
        <taxon>Dikarya</taxon>
        <taxon>Ascomycota</taxon>
        <taxon>Pezizomycotina</taxon>
        <taxon>Eurotiomycetes</taxon>
        <taxon>Chaetothyriomycetidae</taxon>
        <taxon>Chaetothyriales</taxon>
        <taxon>Trichomeriaceae</taxon>
        <taxon>Lithohypha</taxon>
    </lineage>
</organism>
<proteinExistence type="predicted"/>
<comment type="caution">
    <text evidence="2">The sequence shown here is derived from an EMBL/GenBank/DDBJ whole genome shotgun (WGS) entry which is preliminary data.</text>
</comment>
<evidence type="ECO:0000313" key="2">
    <source>
        <dbReference type="EMBL" id="KAK5088352.1"/>
    </source>
</evidence>
<dbReference type="EMBL" id="JAVRRJ010000002">
    <property type="protein sequence ID" value="KAK5088352.1"/>
    <property type="molecule type" value="Genomic_DNA"/>
</dbReference>
<evidence type="ECO:0000313" key="3">
    <source>
        <dbReference type="Proteomes" id="UP001309876"/>
    </source>
</evidence>
<protein>
    <recommendedName>
        <fullName evidence="1">DUF6604 domain-containing protein</fullName>
    </recommendedName>
</protein>
<gene>
    <name evidence="2" type="ORF">LTR05_002570</name>
</gene>
<evidence type="ECO:0000259" key="1">
    <source>
        <dbReference type="Pfam" id="PF20253"/>
    </source>
</evidence>
<keyword evidence="3" id="KW-1185">Reference proteome</keyword>
<dbReference type="PANTHER" id="PTHR38795">
    <property type="entry name" value="DUF6604 DOMAIN-CONTAINING PROTEIN"/>
    <property type="match status" value="1"/>
</dbReference>
<accession>A0AAN7T441</accession>
<dbReference type="PANTHER" id="PTHR38795:SF1">
    <property type="entry name" value="DUF6604 DOMAIN-CONTAINING PROTEIN"/>
    <property type="match status" value="1"/>
</dbReference>
<dbReference type="AlphaFoldDB" id="A0AAN7T441"/>
<feature type="domain" description="DUF6604" evidence="1">
    <location>
        <begin position="4"/>
        <end position="107"/>
    </location>
</feature>
<name>A0AAN7T441_9EURO</name>
<dbReference type="Proteomes" id="UP001309876">
    <property type="component" value="Unassembled WGS sequence"/>
</dbReference>
<dbReference type="Pfam" id="PF20253">
    <property type="entry name" value="DUF6604"/>
    <property type="match status" value="1"/>
</dbReference>